<dbReference type="GO" id="GO:0003677">
    <property type="term" value="F:DNA binding"/>
    <property type="evidence" value="ECO:0007669"/>
    <property type="project" value="UniProtKB-KW"/>
</dbReference>
<sequence>MDQDQPSRLLSIGELAGRSGLAHSALRYYERHGLISPVRNATNQRLYRRSDLRRLAFIRSAQRVGLSLAEIGEALASLPRSRTPTAEDWRTLSESWRPRLDRQIRRLTELRDRLDSCIGCGCLSLTSCGLSNPDDRAAELGSGAVYLERRVQRD</sequence>
<dbReference type="SMART" id="SM00422">
    <property type="entry name" value="HTH_MERR"/>
    <property type="match status" value="1"/>
</dbReference>
<dbReference type="Gene3D" id="1.10.1660.10">
    <property type="match status" value="1"/>
</dbReference>
<organism evidence="9 10">
    <name type="scientific">Naumannella halotolerans</name>
    <dbReference type="NCBI Taxonomy" id="993414"/>
    <lineage>
        <taxon>Bacteria</taxon>
        <taxon>Bacillati</taxon>
        <taxon>Actinomycetota</taxon>
        <taxon>Actinomycetes</taxon>
        <taxon>Propionibacteriales</taxon>
        <taxon>Propionibacteriaceae</taxon>
        <taxon>Naumannella</taxon>
    </lineage>
</organism>
<evidence type="ECO:0000259" key="8">
    <source>
        <dbReference type="PROSITE" id="PS50937"/>
    </source>
</evidence>
<dbReference type="AlphaFoldDB" id="A0A4V3END1"/>
<evidence type="ECO:0000256" key="7">
    <source>
        <dbReference type="ARBA" id="ARBA00023163"/>
    </source>
</evidence>
<gene>
    <name evidence="9" type="ORF">CLV29_0929</name>
</gene>
<name>A0A4V3END1_9ACTN</name>
<dbReference type="InterPro" id="IPR015358">
    <property type="entry name" value="Tscrpt_reg_MerR_DNA-bd"/>
</dbReference>
<evidence type="ECO:0000256" key="1">
    <source>
        <dbReference type="ARBA" id="ARBA00022714"/>
    </source>
</evidence>
<dbReference type="PROSITE" id="PS50937">
    <property type="entry name" value="HTH_MERR_2"/>
    <property type="match status" value="1"/>
</dbReference>
<keyword evidence="10" id="KW-1185">Reference proteome</keyword>
<dbReference type="Pfam" id="PF09278">
    <property type="entry name" value="MerR-DNA-bind"/>
    <property type="match status" value="1"/>
</dbReference>
<evidence type="ECO:0000256" key="6">
    <source>
        <dbReference type="ARBA" id="ARBA00023125"/>
    </source>
</evidence>
<comment type="caution">
    <text evidence="9">The sequence shown here is derived from an EMBL/GenBank/DDBJ whole genome shotgun (WGS) entry which is preliminary data.</text>
</comment>
<dbReference type="Proteomes" id="UP000295371">
    <property type="component" value="Unassembled WGS sequence"/>
</dbReference>
<dbReference type="PROSITE" id="PS00552">
    <property type="entry name" value="HTH_MERR_1"/>
    <property type="match status" value="1"/>
</dbReference>
<dbReference type="PANTHER" id="PTHR30204:SF0">
    <property type="entry name" value="REDOX-SENSITIVE TRANSCRIPTIONAL ACTIVATOR SOXR"/>
    <property type="match status" value="1"/>
</dbReference>
<dbReference type="PRINTS" id="PR00040">
    <property type="entry name" value="HTHMERR"/>
</dbReference>
<dbReference type="InterPro" id="IPR010211">
    <property type="entry name" value="Redox-sen_tscrpt-act_SoxR"/>
</dbReference>
<dbReference type="GO" id="GO:0046872">
    <property type="term" value="F:metal ion binding"/>
    <property type="evidence" value="ECO:0007669"/>
    <property type="project" value="UniProtKB-KW"/>
</dbReference>
<keyword evidence="6" id="KW-0238">DNA-binding</keyword>
<proteinExistence type="predicted"/>
<dbReference type="OrthoDB" id="9802944at2"/>
<dbReference type="EMBL" id="SOAW01000001">
    <property type="protein sequence ID" value="TDT33318.1"/>
    <property type="molecule type" value="Genomic_DNA"/>
</dbReference>
<dbReference type="GO" id="GO:0051537">
    <property type="term" value="F:2 iron, 2 sulfur cluster binding"/>
    <property type="evidence" value="ECO:0007669"/>
    <property type="project" value="UniProtKB-KW"/>
</dbReference>
<dbReference type="InterPro" id="IPR000551">
    <property type="entry name" value="MerR-type_HTH_dom"/>
</dbReference>
<accession>A0A4V3END1</accession>
<evidence type="ECO:0000256" key="4">
    <source>
        <dbReference type="ARBA" id="ARBA00023014"/>
    </source>
</evidence>
<evidence type="ECO:0000313" key="9">
    <source>
        <dbReference type="EMBL" id="TDT33318.1"/>
    </source>
</evidence>
<dbReference type="SUPFAM" id="SSF46955">
    <property type="entry name" value="Putative DNA-binding domain"/>
    <property type="match status" value="1"/>
</dbReference>
<dbReference type="InterPro" id="IPR047057">
    <property type="entry name" value="MerR_fam"/>
</dbReference>
<dbReference type="NCBIfam" id="TIGR01950">
    <property type="entry name" value="SoxR"/>
    <property type="match status" value="1"/>
</dbReference>
<dbReference type="RefSeq" id="WP_133753856.1">
    <property type="nucleotide sequence ID" value="NZ_SOAW01000001.1"/>
</dbReference>
<keyword evidence="5" id="KW-0805">Transcription regulation</keyword>
<dbReference type="GO" id="GO:0003700">
    <property type="term" value="F:DNA-binding transcription factor activity"/>
    <property type="evidence" value="ECO:0007669"/>
    <property type="project" value="InterPro"/>
</dbReference>
<evidence type="ECO:0000256" key="3">
    <source>
        <dbReference type="ARBA" id="ARBA00023004"/>
    </source>
</evidence>
<reference evidence="9 10" key="1">
    <citation type="submission" date="2019-03" db="EMBL/GenBank/DDBJ databases">
        <title>Genomic Encyclopedia of Archaeal and Bacterial Type Strains, Phase II (KMG-II): from individual species to whole genera.</title>
        <authorList>
            <person name="Goeker M."/>
        </authorList>
    </citation>
    <scope>NUCLEOTIDE SEQUENCE [LARGE SCALE GENOMIC DNA]</scope>
    <source>
        <strain evidence="9 10">DSM 24323</strain>
    </source>
</reference>
<keyword evidence="4" id="KW-0411">Iron-sulfur</keyword>
<keyword evidence="3" id="KW-0408">Iron</keyword>
<dbReference type="GO" id="GO:0006979">
    <property type="term" value="P:response to oxidative stress"/>
    <property type="evidence" value="ECO:0007669"/>
    <property type="project" value="InterPro"/>
</dbReference>
<evidence type="ECO:0000256" key="5">
    <source>
        <dbReference type="ARBA" id="ARBA00023015"/>
    </source>
</evidence>
<protein>
    <submittedName>
        <fullName evidence="9">MerR family redox-sensitive transcriptional activator SoxR</fullName>
    </submittedName>
</protein>
<feature type="domain" description="HTH merR-type" evidence="8">
    <location>
        <begin position="9"/>
        <end position="77"/>
    </location>
</feature>
<evidence type="ECO:0000256" key="2">
    <source>
        <dbReference type="ARBA" id="ARBA00022723"/>
    </source>
</evidence>
<dbReference type="PANTHER" id="PTHR30204">
    <property type="entry name" value="REDOX-CYCLING DRUG-SENSING TRANSCRIPTIONAL ACTIVATOR SOXR"/>
    <property type="match status" value="1"/>
</dbReference>
<keyword evidence="2" id="KW-0479">Metal-binding</keyword>
<dbReference type="Pfam" id="PF00376">
    <property type="entry name" value="MerR"/>
    <property type="match status" value="1"/>
</dbReference>
<dbReference type="InterPro" id="IPR009061">
    <property type="entry name" value="DNA-bd_dom_put_sf"/>
</dbReference>
<keyword evidence="1" id="KW-0001">2Fe-2S</keyword>
<keyword evidence="7" id="KW-0804">Transcription</keyword>
<evidence type="ECO:0000313" key="10">
    <source>
        <dbReference type="Proteomes" id="UP000295371"/>
    </source>
</evidence>